<gene>
    <name evidence="12" type="ORF">RJ641_006561</name>
</gene>
<keyword evidence="4" id="KW-1017">Isopeptide bond</keyword>
<dbReference type="InterPro" id="IPR018866">
    <property type="entry name" value="Znf-4CXXC_R1"/>
</dbReference>
<sequence length="686" mass="74819">MAISSNASRTESSDKTNGRRGKRNKCPGVRVVGSRIYDSQNGTTCHQCRQKTMDFAAACKNINANKPCSIKFCHTCLQNRYGEKAEEVVNLEEWICPRCRGICNCSFCMKKRGHQPTGMLVNTAKAAGYSSVSDMLHVKGLENIDSLKEKRALPKKPVGEMSGVASLGKRGKENCLDGCGDVSLSPKNVNVNEKPKKAKREGLKEMHEVNGNGDVILKNTMPKKAKISKGASKLEGKADRNDETMLAGNDGETIPHCKKYEGNEKPKKAKREGLKKMHEVNGNSDVILKSTMPKKAKISKGASKLEGKADKNDETMLAGNDGETIPYCKKYEGNEKPKKAKREGLKEMHEVNGNGDVILKNTMPKKAKISKGASKLEGKADKNDETMLAGNDGETIPHCKKYEGDRKVLGDAVPNGVCNGNAEVKKKAAIKSCTSKDTVTVQNKVVCEEIQLPQGAELTAVGGVDVPTEDVGHALQLLEFCLTFGKVLDLKRGEPGSVLGDLFRGRRMRSGKCSSILQFQMKLLKVILGLEEDEEFTSSTPASGGNAWFEALKECVSASEFILKDLPAGCFDKEERYNGLDSSKKLKVLTFLCDEALGTGKLRSWITEQNDMFAEEKKQARGKLVAAKEKEKHVKRKMQDEIAKAILAKNGAPLTISEHESIVLEIKTEAANAHAEVLKARGMAPA</sequence>
<keyword evidence="7" id="KW-0805">Transcription regulation</keyword>
<dbReference type="SMART" id="SM00571">
    <property type="entry name" value="DDT"/>
    <property type="match status" value="1"/>
</dbReference>
<feature type="non-terminal residue" evidence="12">
    <location>
        <position position="686"/>
    </location>
</feature>
<evidence type="ECO:0000256" key="8">
    <source>
        <dbReference type="ARBA" id="ARBA00023163"/>
    </source>
</evidence>
<evidence type="ECO:0000256" key="10">
    <source>
        <dbReference type="SAM" id="MobiDB-lite"/>
    </source>
</evidence>
<evidence type="ECO:0000256" key="6">
    <source>
        <dbReference type="ARBA" id="ARBA00022843"/>
    </source>
</evidence>
<feature type="region of interest" description="Disordered" evidence="10">
    <location>
        <begin position="243"/>
        <end position="273"/>
    </location>
</feature>
<evidence type="ECO:0000313" key="13">
    <source>
        <dbReference type="Proteomes" id="UP001370490"/>
    </source>
</evidence>
<comment type="subcellular location">
    <subcellularLocation>
        <location evidence="2">Cytoplasm</location>
    </subcellularLocation>
    <subcellularLocation>
        <location evidence="1">Nucleus</location>
    </subcellularLocation>
</comment>
<keyword evidence="3" id="KW-0963">Cytoplasm</keyword>
<evidence type="ECO:0000256" key="5">
    <source>
        <dbReference type="ARBA" id="ARBA00022553"/>
    </source>
</evidence>
<evidence type="ECO:0000256" key="7">
    <source>
        <dbReference type="ARBA" id="ARBA00023015"/>
    </source>
</evidence>
<keyword evidence="6" id="KW-0832">Ubl conjugation</keyword>
<dbReference type="PANTHER" id="PTHR31169">
    <property type="entry name" value="OS05G0300700 PROTEIN"/>
    <property type="match status" value="1"/>
</dbReference>
<dbReference type="PROSITE" id="PS50827">
    <property type="entry name" value="DDT"/>
    <property type="match status" value="1"/>
</dbReference>
<keyword evidence="12" id="KW-0862">Zinc</keyword>
<proteinExistence type="predicted"/>
<feature type="region of interest" description="Disordered" evidence="10">
    <location>
        <begin position="1"/>
        <end position="26"/>
    </location>
</feature>
<dbReference type="EMBL" id="JBAMMX010000014">
    <property type="protein sequence ID" value="KAK6927970.1"/>
    <property type="molecule type" value="Genomic_DNA"/>
</dbReference>
<feature type="domain" description="DDT" evidence="11">
    <location>
        <begin position="468"/>
        <end position="533"/>
    </location>
</feature>
<dbReference type="GO" id="GO:0005737">
    <property type="term" value="C:cytoplasm"/>
    <property type="evidence" value="ECO:0007669"/>
    <property type="project" value="UniProtKB-SubCell"/>
</dbReference>
<keyword evidence="12" id="KW-0479">Metal-binding</keyword>
<evidence type="ECO:0000256" key="9">
    <source>
        <dbReference type="ARBA" id="ARBA00023242"/>
    </source>
</evidence>
<dbReference type="PANTHER" id="PTHR31169:SF8">
    <property type="entry name" value="ZINC-FINGER DOMAIN OF MONOAMINE-OXIDASE A REPRESSOR R1 PROTEIN"/>
    <property type="match status" value="1"/>
</dbReference>
<keyword evidence="8" id="KW-0804">Transcription</keyword>
<reference evidence="12 13" key="1">
    <citation type="submission" date="2023-12" db="EMBL/GenBank/DDBJ databases">
        <title>A high-quality genome assembly for Dillenia turbinata (Dilleniales).</title>
        <authorList>
            <person name="Chanderbali A."/>
        </authorList>
    </citation>
    <scope>NUCLEOTIDE SEQUENCE [LARGE SCALE GENOMIC DNA]</scope>
    <source>
        <strain evidence="12">LSX21</strain>
        <tissue evidence="12">Leaf</tissue>
    </source>
</reference>
<keyword evidence="9" id="KW-0539">Nucleus</keyword>
<evidence type="ECO:0000256" key="2">
    <source>
        <dbReference type="ARBA" id="ARBA00004496"/>
    </source>
</evidence>
<evidence type="ECO:0000313" key="12">
    <source>
        <dbReference type="EMBL" id="KAK6927970.1"/>
    </source>
</evidence>
<evidence type="ECO:0000256" key="3">
    <source>
        <dbReference type="ARBA" id="ARBA00022490"/>
    </source>
</evidence>
<evidence type="ECO:0000259" key="11">
    <source>
        <dbReference type="PROSITE" id="PS50827"/>
    </source>
</evidence>
<keyword evidence="13" id="KW-1185">Reference proteome</keyword>
<comment type="caution">
    <text evidence="12">The sequence shown here is derived from an EMBL/GenBank/DDBJ whole genome shotgun (WGS) entry which is preliminary data.</text>
</comment>
<name>A0AAN8V5M2_9MAGN</name>
<protein>
    <submittedName>
        <fullName evidence="12">Zinc-finger domain of monoamine-oxidase A repressor R1</fullName>
    </submittedName>
</protein>
<keyword evidence="12" id="KW-0863">Zinc-finger</keyword>
<dbReference type="GO" id="GO:0005634">
    <property type="term" value="C:nucleus"/>
    <property type="evidence" value="ECO:0007669"/>
    <property type="project" value="UniProtKB-SubCell"/>
</dbReference>
<accession>A0AAN8V5M2</accession>
<feature type="compositionally biased region" description="Polar residues" evidence="10">
    <location>
        <begin position="1"/>
        <end position="10"/>
    </location>
</feature>
<dbReference type="GO" id="GO:0008270">
    <property type="term" value="F:zinc ion binding"/>
    <property type="evidence" value="ECO:0007669"/>
    <property type="project" value="UniProtKB-KW"/>
</dbReference>
<dbReference type="InterPro" id="IPR018501">
    <property type="entry name" value="DDT_dom"/>
</dbReference>
<organism evidence="12 13">
    <name type="scientific">Dillenia turbinata</name>
    <dbReference type="NCBI Taxonomy" id="194707"/>
    <lineage>
        <taxon>Eukaryota</taxon>
        <taxon>Viridiplantae</taxon>
        <taxon>Streptophyta</taxon>
        <taxon>Embryophyta</taxon>
        <taxon>Tracheophyta</taxon>
        <taxon>Spermatophyta</taxon>
        <taxon>Magnoliopsida</taxon>
        <taxon>eudicotyledons</taxon>
        <taxon>Gunneridae</taxon>
        <taxon>Pentapetalae</taxon>
        <taxon>Dilleniales</taxon>
        <taxon>Dilleniaceae</taxon>
        <taxon>Dillenia</taxon>
    </lineage>
</organism>
<evidence type="ECO:0000256" key="4">
    <source>
        <dbReference type="ARBA" id="ARBA00022499"/>
    </source>
</evidence>
<dbReference type="Pfam" id="PF10497">
    <property type="entry name" value="zf-4CXXC_R1"/>
    <property type="match status" value="1"/>
</dbReference>
<keyword evidence="5" id="KW-0597">Phosphoprotein</keyword>
<dbReference type="Proteomes" id="UP001370490">
    <property type="component" value="Unassembled WGS sequence"/>
</dbReference>
<evidence type="ECO:0000256" key="1">
    <source>
        <dbReference type="ARBA" id="ARBA00004123"/>
    </source>
</evidence>
<dbReference type="AlphaFoldDB" id="A0AAN8V5M2"/>
<dbReference type="InterPro" id="IPR040221">
    <property type="entry name" value="CDCA7/CDA7L"/>
</dbReference>
<feature type="compositionally biased region" description="Basic and acidic residues" evidence="10">
    <location>
        <begin position="253"/>
        <end position="273"/>
    </location>
</feature>
<dbReference type="GO" id="GO:0006355">
    <property type="term" value="P:regulation of DNA-templated transcription"/>
    <property type="evidence" value="ECO:0007669"/>
    <property type="project" value="InterPro"/>
</dbReference>